<sequence length="432" mass="46279">MANRMSQLAAGIRSRGVVNSIRLPIAYAVGNAAAVASRVSGRGSGASIKGALMMRIYPGYFKELLVGKRIGVISGTNGKTTTTHLLTAALRASVADPRDVVTNADGANLREGVVSAMSTRPKAPIAILEVDEQVVPDVIAYGHPEVLIMLNFSRDQLDRHHEINALGKKWRKALIAAGEQGPTVVANAKDPLVTWSAEAARKVIWVDMSTGWTQDAALCPQCGTILEYDCAGHWNCPGCPLGEHQPDYRVEGGEVIEADGERWPLDLQVPGRFNQGNAACALAAAVEMGVYEPIALRGMRTVQAPAGRFAIGSYGDTRARLVLAKNPAGWAESLLVMATDPVILAVDSAIADGTDVSWMWDVEYEKLRGRRVIATGPRATDLALRLSYAEVEHEVIPDMAEALKGPFEGTVDVLSTYSAFLRLCHMGGVELK</sequence>
<dbReference type="EMBL" id="AP028056">
    <property type="protein sequence ID" value="BEH03081.1"/>
    <property type="molecule type" value="Genomic_DNA"/>
</dbReference>
<dbReference type="AlphaFoldDB" id="A0AAN0K927"/>
<feature type="binding site" evidence="1">
    <location>
        <position position="239"/>
    </location>
    <ligand>
        <name>Zn(2+)</name>
        <dbReference type="ChEBI" id="CHEBI:29105"/>
    </ligand>
</feature>
<dbReference type="Pfam" id="PF08353">
    <property type="entry name" value="MurT_C"/>
    <property type="match status" value="1"/>
</dbReference>
<dbReference type="SUPFAM" id="SSF53623">
    <property type="entry name" value="MurD-like peptide ligases, catalytic domain"/>
    <property type="match status" value="1"/>
</dbReference>
<keyword evidence="5" id="KW-1185">Reference proteome</keyword>
<keyword evidence="1 4" id="KW-0436">Ligase</keyword>
<keyword evidence="1" id="KW-0067">ATP-binding</keyword>
<dbReference type="EC" id="6.3.5.13" evidence="1"/>
<dbReference type="InterPro" id="IPR036565">
    <property type="entry name" value="Mur-like_cat_sf"/>
</dbReference>
<feature type="binding site" evidence="1">
    <location>
        <position position="219"/>
    </location>
    <ligand>
        <name>Zn(2+)</name>
        <dbReference type="ChEBI" id="CHEBI:29105"/>
    </ligand>
</feature>
<feature type="binding site" evidence="1">
    <location>
        <position position="222"/>
    </location>
    <ligand>
        <name>Zn(2+)</name>
        <dbReference type="ChEBI" id="CHEBI:29105"/>
    </ligand>
</feature>
<comment type="similarity">
    <text evidence="1">Belongs to the MurCDEF family. MurT subfamily.</text>
</comment>
<keyword evidence="1" id="KW-0573">Peptidoglycan synthesis</keyword>
<dbReference type="Proteomes" id="UP001431656">
    <property type="component" value="Chromosome"/>
</dbReference>
<keyword evidence="1" id="KW-0961">Cell wall biogenesis/degradation</keyword>
<keyword evidence="1" id="KW-0479">Metal-binding</keyword>
<dbReference type="GO" id="GO:0005524">
    <property type="term" value="F:ATP binding"/>
    <property type="evidence" value="ECO:0007669"/>
    <property type="project" value="UniProtKB-UniRule"/>
</dbReference>
<dbReference type="InterPro" id="IPR013221">
    <property type="entry name" value="Mur_ligase_cen"/>
</dbReference>
<dbReference type="HAMAP" id="MF_02214">
    <property type="entry name" value="Lipid_II_synth_MurT"/>
    <property type="match status" value="1"/>
</dbReference>
<dbReference type="PANTHER" id="PTHR23135">
    <property type="entry name" value="MUR LIGASE FAMILY MEMBER"/>
    <property type="match status" value="1"/>
</dbReference>
<dbReference type="KEGG" id="broo:brsh051_23620"/>
<reference evidence="4" key="1">
    <citation type="journal article" date="2024" name="Int. J. Syst. Evol. Microbiol.">
        <title>Brooklawnia propionicigenes sp. nov., a facultatively anaerobic, propionate-producing bacterium isolated from a methanogenic reactor treating waste from cattle farms.</title>
        <authorList>
            <person name="Akita Y."/>
            <person name="Ueki A."/>
            <person name="Tonouchi A."/>
            <person name="Sugawara Y."/>
            <person name="Honma S."/>
            <person name="Kaku N."/>
            <person name="Ueki K."/>
        </authorList>
    </citation>
    <scope>NUCLEOTIDE SEQUENCE</scope>
    <source>
        <strain evidence="4">SH051</strain>
    </source>
</reference>
<dbReference type="InterPro" id="IPR013564">
    <property type="entry name" value="MurT_C"/>
</dbReference>
<feature type="domain" description="Mur ligase central" evidence="2">
    <location>
        <begin position="73"/>
        <end position="285"/>
    </location>
</feature>
<evidence type="ECO:0000256" key="1">
    <source>
        <dbReference type="HAMAP-Rule" id="MF_02214"/>
    </source>
</evidence>
<dbReference type="Gene3D" id="3.40.1190.10">
    <property type="entry name" value="Mur-like, catalytic domain"/>
    <property type="match status" value="1"/>
</dbReference>
<feature type="binding site" evidence="1">
    <location>
        <position position="236"/>
    </location>
    <ligand>
        <name>Zn(2+)</name>
        <dbReference type="ChEBI" id="CHEBI:29105"/>
    </ligand>
</feature>
<feature type="active site" evidence="1">
    <location>
        <position position="355"/>
    </location>
</feature>
<evidence type="ECO:0000313" key="5">
    <source>
        <dbReference type="Proteomes" id="UP001431656"/>
    </source>
</evidence>
<dbReference type="GO" id="GO:0008360">
    <property type="term" value="P:regulation of cell shape"/>
    <property type="evidence" value="ECO:0007669"/>
    <property type="project" value="UniProtKB-KW"/>
</dbReference>
<evidence type="ECO:0000259" key="3">
    <source>
        <dbReference type="Pfam" id="PF08353"/>
    </source>
</evidence>
<evidence type="ECO:0000259" key="2">
    <source>
        <dbReference type="Pfam" id="PF08245"/>
    </source>
</evidence>
<dbReference type="InterPro" id="IPR043703">
    <property type="entry name" value="Lipid_II_synth_MurT"/>
</dbReference>
<keyword evidence="1" id="KW-0547">Nucleotide-binding</keyword>
<comment type="catalytic activity">
    <reaction evidence="1">
        <text>beta-D-GlcNAc-(1-&gt;4)-Mur2Ac(oyl-L-Ala-gamma-D-Glu-L-Lys-D-Ala-D-Ala)-di-trans,octa-cis-undecaprenyl diphosphate + L-glutamine + ATP + H2O = beta-D-GlcNAc-(1-&gt;4)-Mur2Ac(oyl-L-Ala-D-isoglutaminyl-L-Lys-D-Ala-D-Ala)-di-trans,octa-cis-undecaprenyl diphosphate + L-glutamate + ADP + phosphate + H(+)</text>
        <dbReference type="Rhea" id="RHEA:57928"/>
        <dbReference type="ChEBI" id="CHEBI:15377"/>
        <dbReference type="ChEBI" id="CHEBI:15378"/>
        <dbReference type="ChEBI" id="CHEBI:29985"/>
        <dbReference type="ChEBI" id="CHEBI:30616"/>
        <dbReference type="ChEBI" id="CHEBI:43474"/>
        <dbReference type="ChEBI" id="CHEBI:58359"/>
        <dbReference type="ChEBI" id="CHEBI:60033"/>
        <dbReference type="ChEBI" id="CHEBI:62233"/>
        <dbReference type="ChEBI" id="CHEBI:456216"/>
        <dbReference type="EC" id="6.3.5.13"/>
    </reaction>
</comment>
<comment type="subunit">
    <text evidence="1">Forms a heterodimer with GatD.</text>
</comment>
<keyword evidence="1" id="KW-0133">Cell shape</keyword>
<dbReference type="GO" id="GO:0016881">
    <property type="term" value="F:acid-amino acid ligase activity"/>
    <property type="evidence" value="ECO:0007669"/>
    <property type="project" value="InterPro"/>
</dbReference>
<feature type="domain" description="Lipid II isoglutaminyl synthase (glutamine-hydrolyzing) subunit MurT C-terminal" evidence="3">
    <location>
        <begin position="323"/>
        <end position="419"/>
    </location>
</feature>
<gene>
    <name evidence="1" type="primary">murT</name>
    <name evidence="4" type="ORF">brsh051_23620</name>
</gene>
<comment type="pathway">
    <text evidence="1">Cell wall biogenesis; peptidoglycan biosynthesis.</text>
</comment>
<comment type="catalytic activity">
    <reaction evidence="1">
        <text>beta-D-GlcNAc-(1-&gt;4)-Mur2Ac(oyl-L-Ala-gamma-D-Glu-L-Lys-D-Ala-D-Ala)-di-trans,octa-cis-undecaprenyl diphosphate + ATP = beta-D-GlcNAc-(1-&gt;4)-Mur2Ac(oyl-L-Ala-gamma-D-O-P-Glu-L-Lys-D-Ala-D-Ala)-di-trans,octa-cis-undecaprenyl diphosphate + ADP</text>
        <dbReference type="Rhea" id="RHEA:59488"/>
        <dbReference type="ChEBI" id="CHEBI:30616"/>
        <dbReference type="ChEBI" id="CHEBI:60033"/>
        <dbReference type="ChEBI" id="CHEBI:143132"/>
        <dbReference type="ChEBI" id="CHEBI:456216"/>
    </reaction>
</comment>
<dbReference type="GO" id="GO:0008270">
    <property type="term" value="F:zinc ion binding"/>
    <property type="evidence" value="ECO:0007669"/>
    <property type="project" value="UniProtKB-UniRule"/>
</dbReference>
<accession>A0AAN0K927</accession>
<protein>
    <recommendedName>
        <fullName evidence="1">Lipid II isoglutaminyl synthase (glutamine-hydrolyzing) subunit MurT</fullName>
        <ecNumber evidence="1">6.3.5.13</ecNumber>
    </recommendedName>
</protein>
<evidence type="ECO:0000313" key="4">
    <source>
        <dbReference type="EMBL" id="BEH03081.1"/>
    </source>
</evidence>
<keyword evidence="1" id="KW-0862">Zinc</keyword>
<proteinExistence type="inferred from homology"/>
<dbReference type="GO" id="GO:0140282">
    <property type="term" value="F:carbon-nitrogen ligase activity on lipid II"/>
    <property type="evidence" value="ECO:0007669"/>
    <property type="project" value="UniProtKB-UniRule"/>
</dbReference>
<comment type="function">
    <text evidence="1">The lipid II isoglutaminyl synthase complex catalyzes the formation of alpha-D-isoglutamine in the cell wall lipid II stem peptide. The MurT subunit catalyzes the ATP-dependent amidation of D-glutamate residue of lipid II, converting it to an isoglutamine residue.</text>
</comment>
<dbReference type="Pfam" id="PF08245">
    <property type="entry name" value="Mur_ligase_M"/>
    <property type="match status" value="1"/>
</dbReference>
<dbReference type="GO" id="GO:0071555">
    <property type="term" value="P:cell wall organization"/>
    <property type="evidence" value="ECO:0007669"/>
    <property type="project" value="UniProtKB-KW"/>
</dbReference>
<name>A0AAN0K927_9ACTN</name>
<comment type="catalytic activity">
    <reaction evidence="1">
        <text>beta-D-GlcNAc-(1-&gt;4)-Mur2Ac(oyl-L-Ala-gamma-D-O-P-Glu-L-Lys-D-Ala-D-Ala)-di-trans,octa-cis-undecaprenyl diphosphate + NH4(+) = beta-D-GlcNAc-(1-&gt;4)-Mur2Ac(oyl-L-Ala-D-isoglutaminyl-L-Lys-D-Ala-D-Ala)-di-trans,octa-cis-undecaprenyl diphosphate + phosphate + H(+)</text>
        <dbReference type="Rhea" id="RHEA:57932"/>
        <dbReference type="ChEBI" id="CHEBI:15378"/>
        <dbReference type="ChEBI" id="CHEBI:28938"/>
        <dbReference type="ChEBI" id="CHEBI:43474"/>
        <dbReference type="ChEBI" id="CHEBI:62233"/>
        <dbReference type="ChEBI" id="CHEBI:143132"/>
    </reaction>
</comment>
<organism evidence="4 5">
    <name type="scientific">Brooklawnia propionicigenes</name>
    <dbReference type="NCBI Taxonomy" id="3041175"/>
    <lineage>
        <taxon>Bacteria</taxon>
        <taxon>Bacillati</taxon>
        <taxon>Actinomycetota</taxon>
        <taxon>Actinomycetes</taxon>
        <taxon>Propionibacteriales</taxon>
        <taxon>Propionibacteriaceae</taxon>
        <taxon>Brooklawnia</taxon>
    </lineage>
</organism>
<dbReference type="PANTHER" id="PTHR23135:SF7">
    <property type="entry name" value="LIPID II ISOGLUTAMINYL SYNTHASE (GLUTAMINE-HYDROLYZING) SUBUNIT MURT"/>
    <property type="match status" value="1"/>
</dbReference>
<dbReference type="GO" id="GO:0009252">
    <property type="term" value="P:peptidoglycan biosynthetic process"/>
    <property type="evidence" value="ECO:0007669"/>
    <property type="project" value="UniProtKB-UniRule"/>
</dbReference>